<dbReference type="OrthoDB" id="3045996at2759"/>
<dbReference type="Proteomes" id="UP000053424">
    <property type="component" value="Unassembled WGS sequence"/>
</dbReference>
<gene>
    <name evidence="1" type="ORF">M413DRAFT_29769</name>
</gene>
<evidence type="ECO:0008006" key="3">
    <source>
        <dbReference type="Google" id="ProtNLM"/>
    </source>
</evidence>
<dbReference type="EMBL" id="KN831788">
    <property type="protein sequence ID" value="KIM38823.1"/>
    <property type="molecule type" value="Genomic_DNA"/>
</dbReference>
<evidence type="ECO:0000313" key="2">
    <source>
        <dbReference type="Proteomes" id="UP000053424"/>
    </source>
</evidence>
<reference evidence="1 2" key="1">
    <citation type="submission" date="2014-04" db="EMBL/GenBank/DDBJ databases">
        <authorList>
            <consortium name="DOE Joint Genome Institute"/>
            <person name="Kuo A."/>
            <person name="Gay G."/>
            <person name="Dore J."/>
            <person name="Kohler A."/>
            <person name="Nagy L.G."/>
            <person name="Floudas D."/>
            <person name="Copeland A."/>
            <person name="Barry K.W."/>
            <person name="Cichocki N."/>
            <person name="Veneault-Fourrey C."/>
            <person name="LaButti K."/>
            <person name="Lindquist E.A."/>
            <person name="Lipzen A."/>
            <person name="Lundell T."/>
            <person name="Morin E."/>
            <person name="Murat C."/>
            <person name="Sun H."/>
            <person name="Tunlid A."/>
            <person name="Henrissat B."/>
            <person name="Grigoriev I.V."/>
            <person name="Hibbett D.S."/>
            <person name="Martin F."/>
            <person name="Nordberg H.P."/>
            <person name="Cantor M.N."/>
            <person name="Hua S.X."/>
        </authorList>
    </citation>
    <scope>NUCLEOTIDE SEQUENCE [LARGE SCALE GENOMIC DNA]</scope>
    <source>
        <strain evidence="2">h7</strain>
    </source>
</reference>
<name>A0A0C2XM68_HEBCY</name>
<dbReference type="AlphaFoldDB" id="A0A0C2XM68"/>
<sequence>MDFTKTSREIERSSLATLAVAPIIMAESFKHHRLAASEAEIVDLSQHQLSNIPCDPSLRDISITIPHFLAPMLTHNALPSSQRTYDVDRQIDALLQQRRQLEIPEKQALKKIAVCEVASSPFRRLSLDLLQEIGYCMLAPDGSGLNPCITLSHVSSSWRTALLGSPRLWTDLSLCFSDDKLLKSKVLEYFGRAGVRPLKLNIKRPKTPSWSPGWNDFFQWLLYTWPKIHQVTVLEMPFPLLAWPETDKAVDFQCLQSLICRSSTGRDNSWDVSPILGSTLPIFFSQAPQLVAVTVGHELQCYPRQGFSFPWSQLTRLSLLEPIAPWTWMEILAECIRLKSGSFSLLSRAGHTGTIGGATASPAQTSLQNLYLSFVVYKGDAFQIFRRRIFESVAFLVIDGIKQNNLGEQYGLKSHFPSLDHLALTKYQVRSDKILPILLNNRDVSQISLEMDGPPRLQIPFFRLCSTKITRDTMPYLSKINVIARNDNGIKVDYVKAFSDMVRVWFNGATSNGDIHTQGSYSVQLRMPPTSVQFIPNFYAELQDSTERGLNLVATADHAPGCPSPWYDQA</sequence>
<keyword evidence="2" id="KW-1185">Reference proteome</keyword>
<reference evidence="2" key="2">
    <citation type="submission" date="2015-01" db="EMBL/GenBank/DDBJ databases">
        <title>Evolutionary Origins and Diversification of the Mycorrhizal Mutualists.</title>
        <authorList>
            <consortium name="DOE Joint Genome Institute"/>
            <consortium name="Mycorrhizal Genomics Consortium"/>
            <person name="Kohler A."/>
            <person name="Kuo A."/>
            <person name="Nagy L.G."/>
            <person name="Floudas D."/>
            <person name="Copeland A."/>
            <person name="Barry K.W."/>
            <person name="Cichocki N."/>
            <person name="Veneault-Fourrey C."/>
            <person name="LaButti K."/>
            <person name="Lindquist E.A."/>
            <person name="Lipzen A."/>
            <person name="Lundell T."/>
            <person name="Morin E."/>
            <person name="Murat C."/>
            <person name="Riley R."/>
            <person name="Ohm R."/>
            <person name="Sun H."/>
            <person name="Tunlid A."/>
            <person name="Henrissat B."/>
            <person name="Grigoriev I.V."/>
            <person name="Hibbett D.S."/>
            <person name="Martin F."/>
        </authorList>
    </citation>
    <scope>NUCLEOTIDE SEQUENCE [LARGE SCALE GENOMIC DNA]</scope>
    <source>
        <strain evidence="2">h7</strain>
    </source>
</reference>
<dbReference type="HOGENOM" id="CLU_478213_0_0_1"/>
<protein>
    <recommendedName>
        <fullName evidence="3">F-box domain-containing protein</fullName>
    </recommendedName>
</protein>
<proteinExistence type="predicted"/>
<evidence type="ECO:0000313" key="1">
    <source>
        <dbReference type="EMBL" id="KIM38823.1"/>
    </source>
</evidence>
<accession>A0A0C2XM68</accession>
<organism evidence="1 2">
    <name type="scientific">Hebeloma cylindrosporum</name>
    <dbReference type="NCBI Taxonomy" id="76867"/>
    <lineage>
        <taxon>Eukaryota</taxon>
        <taxon>Fungi</taxon>
        <taxon>Dikarya</taxon>
        <taxon>Basidiomycota</taxon>
        <taxon>Agaricomycotina</taxon>
        <taxon>Agaricomycetes</taxon>
        <taxon>Agaricomycetidae</taxon>
        <taxon>Agaricales</taxon>
        <taxon>Agaricineae</taxon>
        <taxon>Hymenogastraceae</taxon>
        <taxon>Hebeloma</taxon>
    </lineage>
</organism>